<reference evidence="1" key="1">
    <citation type="submission" date="2024-09" db="EMBL/GenBank/DDBJ databases">
        <authorList>
            <person name="Liu J."/>
        </authorList>
    </citation>
    <scope>NUCLEOTIDE SEQUENCE</scope>
    <source>
        <strain evidence="1">NBU2967</strain>
    </source>
</reference>
<evidence type="ECO:0000313" key="2">
    <source>
        <dbReference type="Proteomes" id="UP001595191"/>
    </source>
</evidence>
<gene>
    <name evidence="1" type="ORF">ACEZ3G_07815</name>
</gene>
<protein>
    <submittedName>
        <fullName evidence="1">Short-chain fatty acid transporter</fullName>
    </submittedName>
</protein>
<sequence length="468" mass="51054">MDFTKAIERIFKKYLPSPFTLAVLLTLLTILLALLLIKNTEKSWHLTTVLSYWEDGIWNNGLLVFAYQMMLILVLGHVLVLSKPMGKLILRLTGLVKDSAGAAVLVALSTMLVSFFNWGLGLIFGAILARKVGEHAHKNNIPVNYPLIGAAGYVGLMVWHGGISGSAPLKVSEAGHLHSLMKGVSKSHMVLELPDFISTSETIFSPMNIVVFIVLLISISILAYRLGKKAKPTNWDSGEYNFSTPGVDSGSRETPAAPEHDFGESLDRSGFFAMGFGILILATFLVQYSEMMGQLNITPNMLNFFMLGLALLMHGSFKNFLKAVEMAIGDVSGILIQFPLYFGIMGIMAGSGMIDSISDFFVSISNRTTLPIFTFFSAGMVNIFVPSGGGQWAVQGPMIIESALKLDIPLSKAVMALAYGDQVTNMLQPFWALPLLGITKLKAKEILPYTILFMLVGGSIYLLGLFIF</sequence>
<evidence type="ECO:0000313" key="1">
    <source>
        <dbReference type="EMBL" id="MFH6603378.1"/>
    </source>
</evidence>
<dbReference type="EMBL" id="JBHFPV010000001">
    <property type="protein sequence ID" value="MFH6603378.1"/>
    <property type="molecule type" value="Genomic_DNA"/>
</dbReference>
<keyword evidence="2" id="KW-1185">Reference proteome</keyword>
<accession>A0ACC7LI36</accession>
<name>A0ACC7LI36_9FLAO</name>
<comment type="caution">
    <text evidence="1">The sequence shown here is derived from an EMBL/GenBank/DDBJ whole genome shotgun (WGS) entry which is preliminary data.</text>
</comment>
<organism evidence="1 2">
    <name type="scientific">Meishania litoralis</name>
    <dbReference type="NCBI Taxonomy" id="3434685"/>
    <lineage>
        <taxon>Bacteria</taxon>
        <taxon>Pseudomonadati</taxon>
        <taxon>Bacteroidota</taxon>
        <taxon>Flavobacteriia</taxon>
        <taxon>Flavobacteriales</taxon>
        <taxon>Flavobacteriaceae</taxon>
        <taxon>Meishania</taxon>
    </lineage>
</organism>
<proteinExistence type="predicted"/>
<dbReference type="Proteomes" id="UP001595191">
    <property type="component" value="Unassembled WGS sequence"/>
</dbReference>